<reference evidence="4" key="1">
    <citation type="journal article" date="2019" name="Int. J. Syst. Evol. Microbiol.">
        <title>The Global Catalogue of Microorganisms (GCM) 10K type strain sequencing project: providing services to taxonomists for standard genome sequencing and annotation.</title>
        <authorList>
            <consortium name="The Broad Institute Genomics Platform"/>
            <consortium name="The Broad Institute Genome Sequencing Center for Infectious Disease"/>
            <person name="Wu L."/>
            <person name="Ma J."/>
        </authorList>
    </citation>
    <scope>NUCLEOTIDE SEQUENCE [LARGE SCALE GENOMIC DNA]</scope>
    <source>
        <strain evidence="4">KACC 12597</strain>
    </source>
</reference>
<gene>
    <name evidence="3" type="ORF">ACFSJC_03600</name>
</gene>
<dbReference type="EMBL" id="JBHUHX010000007">
    <property type="protein sequence ID" value="MFD2110923.1"/>
    <property type="molecule type" value="Genomic_DNA"/>
</dbReference>
<dbReference type="Proteomes" id="UP001597337">
    <property type="component" value="Unassembled WGS sequence"/>
</dbReference>
<feature type="signal peptide" evidence="1">
    <location>
        <begin position="1"/>
        <end position="28"/>
    </location>
</feature>
<keyword evidence="1" id="KW-0732">Signal</keyword>
<sequence length="397" mass="44184">MRVAIRHFIRTSLLLGSMILLVPIASGAELAPDAPQTYVVRSGDTLWDIAGRFLRDPWLWPEVWQANPGVGDPDLIYPGDVLELTMVGGEPRIRARRGAGPRVVRLTPHVRSSPLSEAVPTIRISSIGPFLTRPYVADAQDIKRAPYVVGFPDEHLIAGVGDSIYVRRITTNTQTAFQILRPGDELRDPDSNELLGYEAVFVADAQLERIGDPAKLKVVSMERQVSIGDRVIPGDAERRLENFFPHPAPEGLRGRIISVLNGVSQIGPYDVVVINRGTRDGIEPGHVFETYIGGTKERDMVKSGAHDPNWRGPGPLSSEFWFGSDYEKKGWRADEPDSNAPFPLHMDFRRNNQKYFKPFEQSGVLMVFRSFERVSFGVILKASHFINVGDWIASPPS</sequence>
<evidence type="ECO:0000313" key="4">
    <source>
        <dbReference type="Proteomes" id="UP001597337"/>
    </source>
</evidence>
<dbReference type="SMART" id="SM00257">
    <property type="entry name" value="LysM"/>
    <property type="match status" value="1"/>
</dbReference>
<dbReference type="SUPFAM" id="SSF54106">
    <property type="entry name" value="LysM domain"/>
    <property type="match status" value="1"/>
</dbReference>
<dbReference type="Pfam" id="PF01476">
    <property type="entry name" value="LysM"/>
    <property type="match status" value="1"/>
</dbReference>
<dbReference type="InterPro" id="IPR052196">
    <property type="entry name" value="Bact_Kbp"/>
</dbReference>
<dbReference type="PANTHER" id="PTHR34700:SF4">
    <property type="entry name" value="PHAGE-LIKE ELEMENT PBSX PROTEIN XKDP"/>
    <property type="match status" value="1"/>
</dbReference>
<evidence type="ECO:0000259" key="2">
    <source>
        <dbReference type="PROSITE" id="PS51782"/>
    </source>
</evidence>
<dbReference type="RefSeq" id="WP_386023341.1">
    <property type="nucleotide sequence ID" value="NZ_JBHUHX010000007.1"/>
</dbReference>
<evidence type="ECO:0000313" key="3">
    <source>
        <dbReference type="EMBL" id="MFD2110923.1"/>
    </source>
</evidence>
<dbReference type="CDD" id="cd00118">
    <property type="entry name" value="LysM"/>
    <property type="match status" value="1"/>
</dbReference>
<name>A0ABW4Y876_9GAMM</name>
<feature type="chain" id="PRO_5047502413" evidence="1">
    <location>
        <begin position="29"/>
        <end position="397"/>
    </location>
</feature>
<dbReference type="PROSITE" id="PS51782">
    <property type="entry name" value="LYSM"/>
    <property type="match status" value="1"/>
</dbReference>
<dbReference type="Gene3D" id="3.10.350.10">
    <property type="entry name" value="LysM domain"/>
    <property type="match status" value="1"/>
</dbReference>
<keyword evidence="4" id="KW-1185">Reference proteome</keyword>
<organism evidence="3 4">
    <name type="scientific">Thiorhodococcus fuscus</name>
    <dbReference type="NCBI Taxonomy" id="527200"/>
    <lineage>
        <taxon>Bacteria</taxon>
        <taxon>Pseudomonadati</taxon>
        <taxon>Pseudomonadota</taxon>
        <taxon>Gammaproteobacteria</taxon>
        <taxon>Chromatiales</taxon>
        <taxon>Chromatiaceae</taxon>
        <taxon>Thiorhodococcus</taxon>
    </lineage>
</organism>
<dbReference type="InterPro" id="IPR036779">
    <property type="entry name" value="LysM_dom_sf"/>
</dbReference>
<protein>
    <submittedName>
        <fullName evidence="3">LysM peptidoglycan-binding domain-containing protein</fullName>
    </submittedName>
</protein>
<evidence type="ECO:0000256" key="1">
    <source>
        <dbReference type="SAM" id="SignalP"/>
    </source>
</evidence>
<feature type="domain" description="LysM" evidence="2">
    <location>
        <begin position="36"/>
        <end position="84"/>
    </location>
</feature>
<proteinExistence type="predicted"/>
<accession>A0ABW4Y876</accession>
<comment type="caution">
    <text evidence="3">The sequence shown here is derived from an EMBL/GenBank/DDBJ whole genome shotgun (WGS) entry which is preliminary data.</text>
</comment>
<dbReference type="InterPro" id="IPR018392">
    <property type="entry name" value="LysM"/>
</dbReference>
<dbReference type="PANTHER" id="PTHR34700">
    <property type="entry name" value="POTASSIUM BINDING PROTEIN KBP"/>
    <property type="match status" value="1"/>
</dbReference>